<proteinExistence type="predicted"/>
<dbReference type="InterPro" id="IPR036047">
    <property type="entry name" value="F-box-like_dom_sf"/>
</dbReference>
<dbReference type="EMBL" id="KZ305026">
    <property type="protein sequence ID" value="PIA53798.1"/>
    <property type="molecule type" value="Genomic_DNA"/>
</dbReference>
<sequence length="331" mass="37464">MDVSQTENTKNHQITMLSLPQSIQDKLSGLKLGKELIKTSQPHEAMFLVLTCLNLFELLTLSRVCRLLKDAIDDDILLWLDIVVESPLNMRINDDKLLKFTSKAQGRLRSLILMNCVRITDDGLHKIIENNPHLEKLYIPSCTQLTPDGVVRVVKSLTDQSNKLKFLRLENVHNLTEEHLQIFHSCLKINPEEQKPKVYLSYGLFPALSDTNAIDVEVCPKCKDVKLVFECPRETCRSKNKRPLQACKGCLLCIPRCEGCGGCVDVDETGETACLDVVCLDCWLQLPKCNLCNKPYCHRHADNIQWSPPYSSGFVCDTCSAEMEQWLASPC</sequence>
<dbReference type="STRING" id="218851.A0A2G5EDF9"/>
<dbReference type="AlphaFoldDB" id="A0A2G5EDF9"/>
<evidence type="ECO:0000259" key="1">
    <source>
        <dbReference type="PROSITE" id="PS50181"/>
    </source>
</evidence>
<dbReference type="PROSITE" id="PS50181">
    <property type="entry name" value="FBOX"/>
    <property type="match status" value="1"/>
</dbReference>
<evidence type="ECO:0000313" key="3">
    <source>
        <dbReference type="Proteomes" id="UP000230069"/>
    </source>
</evidence>
<dbReference type="InParanoid" id="A0A2G5EDF9"/>
<gene>
    <name evidence="2" type="ORF">AQUCO_00900407v1</name>
</gene>
<dbReference type="PANTHER" id="PTHR13382">
    <property type="entry name" value="MITOCHONDRIAL ATP SYNTHASE COUPLING FACTOR B"/>
    <property type="match status" value="1"/>
</dbReference>
<dbReference type="Gene3D" id="3.80.10.10">
    <property type="entry name" value="Ribonuclease Inhibitor"/>
    <property type="match status" value="1"/>
</dbReference>
<dbReference type="InterPro" id="IPR050648">
    <property type="entry name" value="F-box_LRR-repeat"/>
</dbReference>
<organism evidence="2 3">
    <name type="scientific">Aquilegia coerulea</name>
    <name type="common">Rocky mountain columbine</name>
    <dbReference type="NCBI Taxonomy" id="218851"/>
    <lineage>
        <taxon>Eukaryota</taxon>
        <taxon>Viridiplantae</taxon>
        <taxon>Streptophyta</taxon>
        <taxon>Embryophyta</taxon>
        <taxon>Tracheophyta</taxon>
        <taxon>Spermatophyta</taxon>
        <taxon>Magnoliopsida</taxon>
        <taxon>Ranunculales</taxon>
        <taxon>Ranunculaceae</taxon>
        <taxon>Thalictroideae</taxon>
        <taxon>Aquilegia</taxon>
    </lineage>
</organism>
<keyword evidence="3" id="KW-1185">Reference proteome</keyword>
<dbReference type="Pfam" id="PF12937">
    <property type="entry name" value="F-box-like"/>
    <property type="match status" value="1"/>
</dbReference>
<evidence type="ECO:0000313" key="2">
    <source>
        <dbReference type="EMBL" id="PIA53798.1"/>
    </source>
</evidence>
<dbReference type="InterPro" id="IPR001810">
    <property type="entry name" value="F-box_dom"/>
</dbReference>
<dbReference type="SMART" id="SM00367">
    <property type="entry name" value="LRR_CC"/>
    <property type="match status" value="2"/>
</dbReference>
<dbReference type="GO" id="GO:0005737">
    <property type="term" value="C:cytoplasm"/>
    <property type="evidence" value="ECO:0007669"/>
    <property type="project" value="TreeGrafter"/>
</dbReference>
<reference evidence="2 3" key="1">
    <citation type="submission" date="2017-09" db="EMBL/GenBank/DDBJ databases">
        <title>WGS assembly of Aquilegia coerulea Goldsmith.</title>
        <authorList>
            <person name="Hodges S."/>
            <person name="Kramer E."/>
            <person name="Nordborg M."/>
            <person name="Tomkins J."/>
            <person name="Borevitz J."/>
            <person name="Derieg N."/>
            <person name="Yan J."/>
            <person name="Mihaltcheva S."/>
            <person name="Hayes R.D."/>
            <person name="Rokhsar D."/>
        </authorList>
    </citation>
    <scope>NUCLEOTIDE SEQUENCE [LARGE SCALE GENOMIC DNA]</scope>
    <source>
        <strain evidence="3">cv. Goldsmith</strain>
    </source>
</reference>
<dbReference type="FunCoup" id="A0A2G5EDF9">
    <property type="interactions" value="948"/>
</dbReference>
<dbReference type="OrthoDB" id="10044893at2759"/>
<feature type="domain" description="F-box" evidence="1">
    <location>
        <begin position="35"/>
        <end position="82"/>
    </location>
</feature>
<dbReference type="InterPro" id="IPR006553">
    <property type="entry name" value="Leu-rich_rpt_Cys-con_subtyp"/>
</dbReference>
<dbReference type="InterPro" id="IPR032675">
    <property type="entry name" value="LRR_dom_sf"/>
</dbReference>
<dbReference type="SUPFAM" id="SSF81383">
    <property type="entry name" value="F-box domain"/>
    <property type="match status" value="1"/>
</dbReference>
<protein>
    <recommendedName>
        <fullName evidence="1">F-box domain-containing protein</fullName>
    </recommendedName>
</protein>
<dbReference type="Proteomes" id="UP000230069">
    <property type="component" value="Unassembled WGS sequence"/>
</dbReference>
<name>A0A2G5EDF9_AQUCA</name>
<dbReference type="SUPFAM" id="SSF52047">
    <property type="entry name" value="RNI-like"/>
    <property type="match status" value="1"/>
</dbReference>
<accession>A0A2G5EDF9</accession>
<dbReference type="PANTHER" id="PTHR13382:SF16">
    <property type="entry name" value="F-BOX PROTEIN SKIP28"/>
    <property type="match status" value="1"/>
</dbReference>